<dbReference type="PROSITE" id="PS50110">
    <property type="entry name" value="RESPONSE_REGULATORY"/>
    <property type="match status" value="1"/>
</dbReference>
<comment type="cofactor">
    <cofactor evidence="1">
        <name>Mg(2+)</name>
        <dbReference type="ChEBI" id="CHEBI:18420"/>
    </cofactor>
</comment>
<dbReference type="CDD" id="cd19920">
    <property type="entry name" value="REC_PA4781-like"/>
    <property type="match status" value="1"/>
</dbReference>
<evidence type="ECO:0000313" key="7">
    <source>
        <dbReference type="Proteomes" id="UP000824988"/>
    </source>
</evidence>
<dbReference type="Pfam" id="PF00990">
    <property type="entry name" value="GGDEF"/>
    <property type="match status" value="1"/>
</dbReference>
<dbReference type="PROSITE" id="PS50883">
    <property type="entry name" value="EAL"/>
    <property type="match status" value="1"/>
</dbReference>
<dbReference type="GO" id="GO:0003824">
    <property type="term" value="F:catalytic activity"/>
    <property type="evidence" value="ECO:0007669"/>
    <property type="project" value="UniProtKB-ARBA"/>
</dbReference>
<dbReference type="FunFam" id="3.30.70.270:FF:000001">
    <property type="entry name" value="Diguanylate cyclase domain protein"/>
    <property type="match status" value="1"/>
</dbReference>
<dbReference type="InterPro" id="IPR001633">
    <property type="entry name" value="EAL_dom"/>
</dbReference>
<dbReference type="CDD" id="cd01948">
    <property type="entry name" value="EAL"/>
    <property type="match status" value="1"/>
</dbReference>
<dbReference type="SUPFAM" id="SSF55781">
    <property type="entry name" value="GAF domain-like"/>
    <property type="match status" value="1"/>
</dbReference>
<dbReference type="KEGG" id="moz:MoryE10_12930"/>
<name>A0A8D4VND4_9GAMM</name>
<dbReference type="NCBIfam" id="TIGR00254">
    <property type="entry name" value="GGDEF"/>
    <property type="match status" value="1"/>
</dbReference>
<dbReference type="InterPro" id="IPR000160">
    <property type="entry name" value="GGDEF_dom"/>
</dbReference>
<dbReference type="InterPro" id="IPR001789">
    <property type="entry name" value="Sig_transdc_resp-reg_receiver"/>
</dbReference>
<reference evidence="6" key="1">
    <citation type="submission" date="2019-06" db="EMBL/GenBank/DDBJ databases">
        <title>Complete genome sequence of Methylogaea oryzae strain JCM16910.</title>
        <authorList>
            <person name="Asakawa S."/>
        </authorList>
    </citation>
    <scope>NUCLEOTIDE SEQUENCE</scope>
    <source>
        <strain evidence="6">E10</strain>
    </source>
</reference>
<dbReference type="Proteomes" id="UP000824988">
    <property type="component" value="Chromosome"/>
</dbReference>
<feature type="domain" description="EAL" evidence="4">
    <location>
        <begin position="503"/>
        <end position="758"/>
    </location>
</feature>
<dbReference type="CDD" id="cd01949">
    <property type="entry name" value="GGDEF"/>
    <property type="match status" value="1"/>
</dbReference>
<dbReference type="InterPro" id="IPR029016">
    <property type="entry name" value="GAF-like_dom_sf"/>
</dbReference>
<evidence type="ECO:0000259" key="3">
    <source>
        <dbReference type="PROSITE" id="PS50110"/>
    </source>
</evidence>
<evidence type="ECO:0000259" key="4">
    <source>
        <dbReference type="PROSITE" id="PS50883"/>
    </source>
</evidence>
<dbReference type="SUPFAM" id="SSF55073">
    <property type="entry name" value="Nucleotide cyclase"/>
    <property type="match status" value="1"/>
</dbReference>
<feature type="domain" description="Response regulatory" evidence="3">
    <location>
        <begin position="1"/>
        <end position="116"/>
    </location>
</feature>
<dbReference type="InterPro" id="IPR029787">
    <property type="entry name" value="Nucleotide_cyclase"/>
</dbReference>
<organism evidence="6 7">
    <name type="scientific">Methylogaea oryzae</name>
    <dbReference type="NCBI Taxonomy" id="1295382"/>
    <lineage>
        <taxon>Bacteria</taxon>
        <taxon>Pseudomonadati</taxon>
        <taxon>Pseudomonadota</taxon>
        <taxon>Gammaproteobacteria</taxon>
        <taxon>Methylococcales</taxon>
        <taxon>Methylococcaceae</taxon>
        <taxon>Methylogaea</taxon>
    </lineage>
</organism>
<feature type="modified residue" description="4-aspartylphosphate" evidence="2">
    <location>
        <position position="49"/>
    </location>
</feature>
<dbReference type="InterPro" id="IPR011006">
    <property type="entry name" value="CheY-like_superfamily"/>
</dbReference>
<gene>
    <name evidence="6" type="ORF">MoryE10_12930</name>
</gene>
<evidence type="ECO:0000313" key="6">
    <source>
        <dbReference type="EMBL" id="BBL70687.1"/>
    </source>
</evidence>
<dbReference type="SUPFAM" id="SSF141868">
    <property type="entry name" value="EAL domain-like"/>
    <property type="match status" value="1"/>
</dbReference>
<dbReference type="SMART" id="SM00052">
    <property type="entry name" value="EAL"/>
    <property type="match status" value="1"/>
</dbReference>
<proteinExistence type="predicted"/>
<evidence type="ECO:0000259" key="5">
    <source>
        <dbReference type="PROSITE" id="PS50887"/>
    </source>
</evidence>
<dbReference type="Pfam" id="PF00072">
    <property type="entry name" value="Response_reg"/>
    <property type="match status" value="1"/>
</dbReference>
<dbReference type="EMBL" id="AP019782">
    <property type="protein sequence ID" value="BBL70687.1"/>
    <property type="molecule type" value="Genomic_DNA"/>
</dbReference>
<evidence type="ECO:0000256" key="1">
    <source>
        <dbReference type="ARBA" id="ARBA00001946"/>
    </source>
</evidence>
<dbReference type="SMART" id="SM00267">
    <property type="entry name" value="GGDEF"/>
    <property type="match status" value="1"/>
</dbReference>
<keyword evidence="2" id="KW-0597">Phosphoprotein</keyword>
<protein>
    <recommendedName>
        <fullName evidence="8">EAL domain-containing protein</fullName>
    </recommendedName>
</protein>
<dbReference type="InterPro" id="IPR035919">
    <property type="entry name" value="EAL_sf"/>
</dbReference>
<dbReference type="Gene3D" id="3.30.70.270">
    <property type="match status" value="1"/>
</dbReference>
<dbReference type="Pfam" id="PF00563">
    <property type="entry name" value="EAL"/>
    <property type="match status" value="1"/>
</dbReference>
<dbReference type="Gene3D" id="3.40.50.2300">
    <property type="match status" value="1"/>
</dbReference>
<evidence type="ECO:0000256" key="2">
    <source>
        <dbReference type="PROSITE-ProRule" id="PRU00169"/>
    </source>
</evidence>
<keyword evidence="7" id="KW-1185">Reference proteome</keyword>
<dbReference type="InterPro" id="IPR043128">
    <property type="entry name" value="Rev_trsase/Diguanyl_cyclase"/>
</dbReference>
<dbReference type="GO" id="GO:0000160">
    <property type="term" value="P:phosphorelay signal transduction system"/>
    <property type="evidence" value="ECO:0007669"/>
    <property type="project" value="InterPro"/>
</dbReference>
<sequence length="763" mass="85689">MLVVDDNPDNLRVLEGVVKHAQCRVRLALSGEMALRAIALQKPDIILLDVRMPDLDGYEVCRRLKADPDTCDIPVIFISALQEVEDKVNGFRAGGVDYVVKPFQAEEVISRIRIHLELATARRALREMNTDLEYRVQERTRELQAANANLTLRAMQERALSEIMALSLAKTEMREYLNHAIALLNKRLDWSGAPSRNLVFLADAHDPNAQMLLVAGTGLTPEDRHRCRHIQLGQCRCLRAIFSGQPAFHDCSVRDCDTLGQLSVHEHGRYWIPLLDQERVLGAMVHYLSDGNAEEELDKSFLQRLGDMLALGVARRLADERVVYLAFHDELTGLPNRRLFENRLEMELNRSQRQGGGGAILFLDLDHFKNVNDVLGHAVGDDLLQQVAARLSEDVRKEDTLARWGGDEFLLLLSDVGANVLDITQNVVRVANKLRQSLEQPFIVGDHEIRAGASIGVALFPAEGVSAQDLIKRADTAMYQAKQSGRNNTHFFEHSMQHQALRVLDMERDLRRAVANGEFILHFQPQTDFQGRLVGMEALIRWPKPEGGLVCPADFIPIAEDTGLILPIGEWALRDATTRFAALLRRHALPGEISLAVNISPRQFRDPAFLAIIESVLRDSGLPPERLKLEVTEGLLMGNVDQTVEMMQHLSVQRIRFSIDDFGTGYSSLAYLKRLPIQQLKIDQSFVRDVHNDPLDAAIIAAILSLAHNLEIETIAEGVETMEELAFLHGAGCRYFQGYYFSRPLPWDDMVQMLMRGGIGPAH</sequence>
<evidence type="ECO:0008006" key="8">
    <source>
        <dbReference type="Google" id="ProtNLM"/>
    </source>
</evidence>
<accession>A0A8D4VND4</accession>
<dbReference type="PANTHER" id="PTHR44757:SF2">
    <property type="entry name" value="BIOFILM ARCHITECTURE MAINTENANCE PROTEIN MBAA"/>
    <property type="match status" value="1"/>
</dbReference>
<dbReference type="InterPro" id="IPR052155">
    <property type="entry name" value="Biofilm_reg_signaling"/>
</dbReference>
<dbReference type="Gene3D" id="3.30.450.40">
    <property type="match status" value="1"/>
</dbReference>
<dbReference type="Gene3D" id="3.20.20.450">
    <property type="entry name" value="EAL domain"/>
    <property type="match status" value="1"/>
</dbReference>
<dbReference type="PANTHER" id="PTHR44757">
    <property type="entry name" value="DIGUANYLATE CYCLASE DGCP"/>
    <property type="match status" value="1"/>
</dbReference>
<dbReference type="SUPFAM" id="SSF52172">
    <property type="entry name" value="CheY-like"/>
    <property type="match status" value="1"/>
</dbReference>
<dbReference type="AlphaFoldDB" id="A0A8D4VND4"/>
<dbReference type="SMART" id="SM00448">
    <property type="entry name" value="REC"/>
    <property type="match status" value="1"/>
</dbReference>
<feature type="domain" description="GGDEF" evidence="5">
    <location>
        <begin position="356"/>
        <end position="494"/>
    </location>
</feature>
<dbReference type="PROSITE" id="PS50887">
    <property type="entry name" value="GGDEF"/>
    <property type="match status" value="1"/>
</dbReference>